<proteinExistence type="predicted"/>
<comment type="caution">
    <text evidence="1">The sequence shown here is derived from an EMBL/GenBank/DDBJ whole genome shotgun (WGS) entry which is preliminary data.</text>
</comment>
<gene>
    <name evidence="1" type="ORF">H2200_005093</name>
</gene>
<evidence type="ECO:0000313" key="1">
    <source>
        <dbReference type="EMBL" id="KAJ9610316.1"/>
    </source>
</evidence>
<dbReference type="EMBL" id="JAPDRK010000007">
    <property type="protein sequence ID" value="KAJ9610316.1"/>
    <property type="molecule type" value="Genomic_DNA"/>
</dbReference>
<reference evidence="1" key="1">
    <citation type="submission" date="2022-10" db="EMBL/GenBank/DDBJ databases">
        <title>Culturing micro-colonial fungi from biological soil crusts in the Mojave desert and describing Neophaeococcomyces mojavensis, and introducing the new genera and species Taxawa tesnikishii.</title>
        <authorList>
            <person name="Kurbessoian T."/>
            <person name="Stajich J.E."/>
        </authorList>
    </citation>
    <scope>NUCLEOTIDE SEQUENCE</scope>
    <source>
        <strain evidence="1">TK_41</strain>
    </source>
</reference>
<dbReference type="AlphaFoldDB" id="A0AA38XBX8"/>
<evidence type="ECO:0000313" key="2">
    <source>
        <dbReference type="Proteomes" id="UP001172673"/>
    </source>
</evidence>
<keyword evidence="2" id="KW-1185">Reference proteome</keyword>
<organism evidence="1 2">
    <name type="scientific">Cladophialophora chaetospira</name>
    <dbReference type="NCBI Taxonomy" id="386627"/>
    <lineage>
        <taxon>Eukaryota</taxon>
        <taxon>Fungi</taxon>
        <taxon>Dikarya</taxon>
        <taxon>Ascomycota</taxon>
        <taxon>Pezizomycotina</taxon>
        <taxon>Eurotiomycetes</taxon>
        <taxon>Chaetothyriomycetidae</taxon>
        <taxon>Chaetothyriales</taxon>
        <taxon>Herpotrichiellaceae</taxon>
        <taxon>Cladophialophora</taxon>
    </lineage>
</organism>
<dbReference type="Proteomes" id="UP001172673">
    <property type="component" value="Unassembled WGS sequence"/>
</dbReference>
<accession>A0AA38XBX8</accession>
<sequence>MDDQIGGSLHRNPLQPPPMSLPAIAVAKVTASSFVVGEAAGRKPCAYVIVDVTCCAQNALQSQQRLCQRGPVANGPDNEPGCLDGLRMAISIEGHCTKLWQLGAPQCQTLRVGDRWTVALKLGLNQTNLAARLSASARARTRNSTSLALIDQFLHTLEADSKRSQPVFVRAVVNYRHAFFPEDTMVETGTVCCVGPLTTTSSHTALANGTLQNSIIHALDPGFGYFFNLASTTRPENHDPIKFPPNEAMRFIEDFRLVFDKALPRAVETDLASLDAYYYFRRNAGKTPAKTSTLQKSMRRAKEAMSKLSIKKKTNVD</sequence>
<protein>
    <submittedName>
        <fullName evidence="1">Uncharacterized protein</fullName>
    </submittedName>
</protein>
<name>A0AA38XBX8_9EURO</name>